<evidence type="ECO:0000313" key="4">
    <source>
        <dbReference type="Proteomes" id="UP001221757"/>
    </source>
</evidence>
<feature type="region of interest" description="Disordered" evidence="1">
    <location>
        <begin position="91"/>
        <end position="111"/>
    </location>
</feature>
<feature type="region of interest" description="Disordered" evidence="1">
    <location>
        <begin position="1"/>
        <end position="26"/>
    </location>
</feature>
<gene>
    <name evidence="3" type="ORF">B0H17DRAFT_1141063</name>
</gene>
<keyword evidence="2" id="KW-0812">Transmembrane</keyword>
<feature type="transmembrane region" description="Helical" evidence="2">
    <location>
        <begin position="37"/>
        <end position="60"/>
    </location>
</feature>
<reference evidence="3" key="1">
    <citation type="submission" date="2023-03" db="EMBL/GenBank/DDBJ databases">
        <title>Massive genome expansion in bonnet fungi (Mycena s.s.) driven by repeated elements and novel gene families across ecological guilds.</title>
        <authorList>
            <consortium name="Lawrence Berkeley National Laboratory"/>
            <person name="Harder C.B."/>
            <person name="Miyauchi S."/>
            <person name="Viragh M."/>
            <person name="Kuo A."/>
            <person name="Thoen E."/>
            <person name="Andreopoulos B."/>
            <person name="Lu D."/>
            <person name="Skrede I."/>
            <person name="Drula E."/>
            <person name="Henrissat B."/>
            <person name="Morin E."/>
            <person name="Kohler A."/>
            <person name="Barry K."/>
            <person name="LaButti K."/>
            <person name="Morin E."/>
            <person name="Salamov A."/>
            <person name="Lipzen A."/>
            <person name="Mereny Z."/>
            <person name="Hegedus B."/>
            <person name="Baldrian P."/>
            <person name="Stursova M."/>
            <person name="Weitz H."/>
            <person name="Taylor A."/>
            <person name="Grigoriev I.V."/>
            <person name="Nagy L.G."/>
            <person name="Martin F."/>
            <person name="Kauserud H."/>
        </authorList>
    </citation>
    <scope>NUCLEOTIDE SEQUENCE</scope>
    <source>
        <strain evidence="3">CBHHK067</strain>
    </source>
</reference>
<proteinExistence type="predicted"/>
<dbReference type="Proteomes" id="UP001221757">
    <property type="component" value="Unassembled WGS sequence"/>
</dbReference>
<evidence type="ECO:0000256" key="2">
    <source>
        <dbReference type="SAM" id="Phobius"/>
    </source>
</evidence>
<name>A0AAD7D0S5_MYCRO</name>
<organism evidence="3 4">
    <name type="scientific">Mycena rosella</name>
    <name type="common">Pink bonnet</name>
    <name type="synonym">Agaricus rosellus</name>
    <dbReference type="NCBI Taxonomy" id="1033263"/>
    <lineage>
        <taxon>Eukaryota</taxon>
        <taxon>Fungi</taxon>
        <taxon>Dikarya</taxon>
        <taxon>Basidiomycota</taxon>
        <taxon>Agaricomycotina</taxon>
        <taxon>Agaricomycetes</taxon>
        <taxon>Agaricomycetidae</taxon>
        <taxon>Agaricales</taxon>
        <taxon>Marasmiineae</taxon>
        <taxon>Mycenaceae</taxon>
        <taxon>Mycena</taxon>
    </lineage>
</organism>
<accession>A0AAD7D0S5</accession>
<keyword evidence="2" id="KW-0472">Membrane</keyword>
<dbReference type="AlphaFoldDB" id="A0AAD7D0S5"/>
<protein>
    <submittedName>
        <fullName evidence="3">Uncharacterized protein</fullName>
    </submittedName>
</protein>
<comment type="caution">
    <text evidence="3">The sequence shown here is derived from an EMBL/GenBank/DDBJ whole genome shotgun (WGS) entry which is preliminary data.</text>
</comment>
<evidence type="ECO:0000256" key="1">
    <source>
        <dbReference type="SAM" id="MobiDB-lite"/>
    </source>
</evidence>
<dbReference type="EMBL" id="JARKIE010000165">
    <property type="protein sequence ID" value="KAJ7672826.1"/>
    <property type="molecule type" value="Genomic_DNA"/>
</dbReference>
<keyword evidence="2" id="KW-1133">Transmembrane helix</keyword>
<evidence type="ECO:0000313" key="3">
    <source>
        <dbReference type="EMBL" id="KAJ7672826.1"/>
    </source>
</evidence>
<keyword evidence="4" id="KW-1185">Reference proteome</keyword>
<sequence>MARGAGGLQHIDVPSSVKIPSSEPVPHKQKLTKSLSALRSVLFPIWCIPYAILVEIFLWYCTNDQGKPHLKADVRSVPLLLAMSRHSGVPSRITLPNSGSVPLHDSPHGLSDEPTDLYAAGSVPTPSTHAETPRPREEVRFGATPCKMLFGLHVGLPPRHHGVRPHTTSSFLRRPGAEYPLLTMECVRLYLGHSGKRGFSADVEELLIRADASASVLPSYTTGEGEGNGFWCILTAHQSIDRGAPSTHFGVIIDWIRMVLGPAISWRLAGRLHFAEQCQEIGRPASAPALRGISAHTVTNCTDRVENGLTELYAMN</sequence>